<accession>A0A4Y2LIL4</accession>
<sequence>INKFTKKLRNPHAVPNNELLDFISRVPDDEDKVSVPTPAKHLHRVVVRAVPMANSAISSCSAHRQTRYIELSMLIKGNVCV</sequence>
<keyword evidence="2" id="KW-1185">Reference proteome</keyword>
<gene>
    <name evidence="1" type="ORF">AVEN_15361_1</name>
</gene>
<feature type="non-terminal residue" evidence="1">
    <location>
        <position position="1"/>
    </location>
</feature>
<evidence type="ECO:0000313" key="1">
    <source>
        <dbReference type="EMBL" id="GBN13813.1"/>
    </source>
</evidence>
<comment type="caution">
    <text evidence="1">The sequence shown here is derived from an EMBL/GenBank/DDBJ whole genome shotgun (WGS) entry which is preliminary data.</text>
</comment>
<dbReference type="OrthoDB" id="5973539at2759"/>
<reference evidence="1 2" key="1">
    <citation type="journal article" date="2019" name="Sci. Rep.">
        <title>Orb-weaving spider Araneus ventricosus genome elucidates the spidroin gene catalogue.</title>
        <authorList>
            <person name="Kono N."/>
            <person name="Nakamura H."/>
            <person name="Ohtoshi R."/>
            <person name="Moran D.A.P."/>
            <person name="Shinohara A."/>
            <person name="Yoshida Y."/>
            <person name="Fujiwara M."/>
            <person name="Mori M."/>
            <person name="Tomita M."/>
            <person name="Arakawa K."/>
        </authorList>
    </citation>
    <scope>NUCLEOTIDE SEQUENCE [LARGE SCALE GENOMIC DNA]</scope>
</reference>
<organism evidence="1 2">
    <name type="scientific">Araneus ventricosus</name>
    <name type="common">Orbweaver spider</name>
    <name type="synonym">Epeira ventricosa</name>
    <dbReference type="NCBI Taxonomy" id="182803"/>
    <lineage>
        <taxon>Eukaryota</taxon>
        <taxon>Metazoa</taxon>
        <taxon>Ecdysozoa</taxon>
        <taxon>Arthropoda</taxon>
        <taxon>Chelicerata</taxon>
        <taxon>Arachnida</taxon>
        <taxon>Araneae</taxon>
        <taxon>Araneomorphae</taxon>
        <taxon>Entelegynae</taxon>
        <taxon>Araneoidea</taxon>
        <taxon>Araneidae</taxon>
        <taxon>Araneus</taxon>
    </lineage>
</organism>
<evidence type="ECO:0000313" key="2">
    <source>
        <dbReference type="Proteomes" id="UP000499080"/>
    </source>
</evidence>
<dbReference type="EMBL" id="BGPR01199427">
    <property type="protein sequence ID" value="GBN13813.1"/>
    <property type="molecule type" value="Genomic_DNA"/>
</dbReference>
<dbReference type="Proteomes" id="UP000499080">
    <property type="component" value="Unassembled WGS sequence"/>
</dbReference>
<protein>
    <submittedName>
        <fullName evidence="1">Uncharacterized protein</fullName>
    </submittedName>
</protein>
<dbReference type="AlphaFoldDB" id="A0A4Y2LIL4"/>
<name>A0A4Y2LIL4_ARAVE</name>
<proteinExistence type="predicted"/>